<reference evidence="3" key="1">
    <citation type="submission" date="2018-10" db="EMBL/GenBank/DDBJ databases">
        <title>Effector identification in a new, highly contiguous assembly of the strawberry crown rot pathogen Phytophthora cactorum.</title>
        <authorList>
            <person name="Armitage A.D."/>
            <person name="Nellist C.F."/>
            <person name="Bates H."/>
            <person name="Vickerstaff R.J."/>
            <person name="Harrison R.J."/>
        </authorList>
    </citation>
    <scope>NUCLEOTIDE SEQUENCE</scope>
    <source>
        <strain evidence="3">4032</strain>
    </source>
</reference>
<gene>
    <name evidence="3" type="ORF">PC115_g9634</name>
</gene>
<dbReference type="InterPro" id="IPR002909">
    <property type="entry name" value="IPT_dom"/>
</dbReference>
<evidence type="ECO:0000313" key="3">
    <source>
        <dbReference type="EMBL" id="KAG2921017.1"/>
    </source>
</evidence>
<dbReference type="InterPro" id="IPR052387">
    <property type="entry name" value="Fibrocystin"/>
</dbReference>
<dbReference type="Proteomes" id="UP000774804">
    <property type="component" value="Unassembled WGS sequence"/>
</dbReference>
<dbReference type="PANTHER" id="PTHR46769">
    <property type="entry name" value="POLYCYSTIC KIDNEY AND HEPATIC DISEASE 1 (AUTOSOMAL RECESSIVE)-LIKE 1"/>
    <property type="match status" value="1"/>
</dbReference>
<feature type="domain" description="IPT/TIG" evidence="2">
    <location>
        <begin position="223"/>
        <end position="308"/>
    </location>
</feature>
<evidence type="ECO:0000256" key="1">
    <source>
        <dbReference type="ARBA" id="ARBA00022729"/>
    </source>
</evidence>
<sequence>MSHTPRRASLAISFNEVDYLPATELFEYILDFKIESISPINGAVSGGTVVHIYGGEFAMNEAIVCKFGYYNSDQYAVVISSTEIVCTSPSVLEIGKIDVGIWSVTRRLTGTLSNAFTYTKEPVVLMVSPMEALEKMETLFDVYGRGFVRSPLLGCSFNGNQTNTATARQRVHAIWVSSTHIKCFSPPTNTSVGDVQIGVTNNGVDFVYSSRNAMIHFRTQFDVAEIYPLTGSTEGGTTVFISGKHFDNVYRYWCRFGDNTEHVGATIVSDEELICISPSFAFSTGEVVIYLSVNGRDFVSTNQTFSYQVKPQIFKISPTRGSMDASTMVTVTGAGFYSESPLCRFGDDIVQAYVQSDSELMCIAPTNRFAEAVPVEVSLNDGVDFTQNGVQYTYMLSPRIRQITPVSGPAAGGTLVQIAGLNLGGY</sequence>
<feature type="domain" description="IPT/TIG" evidence="2">
    <location>
        <begin position="310"/>
        <end position="395"/>
    </location>
</feature>
<dbReference type="PANTHER" id="PTHR46769:SF2">
    <property type="entry name" value="FIBROCYSTIN-L ISOFORM 2 PRECURSOR-RELATED"/>
    <property type="match status" value="1"/>
</dbReference>
<evidence type="ECO:0000259" key="2">
    <source>
        <dbReference type="SMART" id="SM00429"/>
    </source>
</evidence>
<dbReference type="SMART" id="SM00429">
    <property type="entry name" value="IPT"/>
    <property type="match status" value="3"/>
</dbReference>
<keyword evidence="1" id="KW-0732">Signal</keyword>
<organism evidence="3 4">
    <name type="scientific">Phytophthora cactorum</name>
    <dbReference type="NCBI Taxonomy" id="29920"/>
    <lineage>
        <taxon>Eukaryota</taxon>
        <taxon>Sar</taxon>
        <taxon>Stramenopiles</taxon>
        <taxon>Oomycota</taxon>
        <taxon>Peronosporomycetes</taxon>
        <taxon>Peronosporales</taxon>
        <taxon>Peronosporaceae</taxon>
        <taxon>Phytophthora</taxon>
    </lineage>
</organism>
<dbReference type="InterPro" id="IPR014756">
    <property type="entry name" value="Ig_E-set"/>
</dbReference>
<dbReference type="Pfam" id="PF01833">
    <property type="entry name" value="TIG"/>
    <property type="match status" value="4"/>
</dbReference>
<dbReference type="Gene3D" id="2.60.40.10">
    <property type="entry name" value="Immunoglobulins"/>
    <property type="match status" value="4"/>
</dbReference>
<feature type="domain" description="IPT/TIG" evidence="2">
    <location>
        <begin position="31"/>
        <end position="119"/>
    </location>
</feature>
<dbReference type="AlphaFoldDB" id="A0A8T1CEM3"/>
<comment type="caution">
    <text evidence="3">The sequence shown here is derived from an EMBL/GenBank/DDBJ whole genome shotgun (WGS) entry which is preliminary data.</text>
</comment>
<evidence type="ECO:0000313" key="4">
    <source>
        <dbReference type="Proteomes" id="UP000774804"/>
    </source>
</evidence>
<dbReference type="SUPFAM" id="SSF81296">
    <property type="entry name" value="E set domains"/>
    <property type="match status" value="4"/>
</dbReference>
<proteinExistence type="predicted"/>
<dbReference type="InterPro" id="IPR013783">
    <property type="entry name" value="Ig-like_fold"/>
</dbReference>
<name>A0A8T1CEM3_9STRA</name>
<dbReference type="CDD" id="cd00102">
    <property type="entry name" value="IPT"/>
    <property type="match status" value="3"/>
</dbReference>
<protein>
    <recommendedName>
        <fullName evidence="2">IPT/TIG domain-containing protein</fullName>
    </recommendedName>
</protein>
<dbReference type="VEuPathDB" id="FungiDB:PC110_g11912"/>
<dbReference type="EMBL" id="RCMI01000269">
    <property type="protein sequence ID" value="KAG2921017.1"/>
    <property type="molecule type" value="Genomic_DNA"/>
</dbReference>
<accession>A0A8T1CEM3</accession>